<reference evidence="1 3" key="1">
    <citation type="submission" date="2015-11" db="EMBL/GenBank/DDBJ databases">
        <title>Genomic analysis of 38 Legionella species identifies large and diverse effector repertoires.</title>
        <authorList>
            <person name="Burstein D."/>
            <person name="Amaro F."/>
            <person name="Zusman T."/>
            <person name="Lifshitz Z."/>
            <person name="Cohen O."/>
            <person name="Gilbert J.A."/>
            <person name="Pupko T."/>
            <person name="Shuman H.A."/>
            <person name="Segal G."/>
        </authorList>
    </citation>
    <scope>NUCLEOTIDE SEQUENCE [LARGE SCALE GENOMIC DNA]</scope>
    <source>
        <strain evidence="1 3">ORW</strain>
    </source>
</reference>
<accession>A0A0W0S6P6</accession>
<dbReference type="AlphaFoldDB" id="A0A0W0S6P6"/>
<dbReference type="Proteomes" id="UP000054921">
    <property type="component" value="Unassembled WGS sequence"/>
</dbReference>
<evidence type="ECO:0000313" key="4">
    <source>
        <dbReference type="Proteomes" id="UP000277577"/>
    </source>
</evidence>
<reference evidence="2 4" key="2">
    <citation type="submission" date="2018-12" db="EMBL/GenBank/DDBJ databases">
        <authorList>
            <consortium name="Pathogen Informatics"/>
        </authorList>
    </citation>
    <scope>NUCLEOTIDE SEQUENCE [LARGE SCALE GENOMIC DNA]</scope>
    <source>
        <strain evidence="2 4">NCTC11976</strain>
    </source>
</reference>
<protein>
    <submittedName>
        <fullName evidence="1">Uncharacterized protein</fullName>
    </submittedName>
</protein>
<gene>
    <name evidence="1" type="ORF">Lche_1115</name>
    <name evidence="2" type="ORF">NCTC11976_01761</name>
</gene>
<keyword evidence="4" id="KW-1185">Reference proteome</keyword>
<evidence type="ECO:0000313" key="1">
    <source>
        <dbReference type="EMBL" id="KTC79095.1"/>
    </source>
</evidence>
<dbReference type="EMBL" id="LR134173">
    <property type="protein sequence ID" value="VEB36539.1"/>
    <property type="molecule type" value="Genomic_DNA"/>
</dbReference>
<proteinExistence type="predicted"/>
<name>A0A0W0S6P6_9GAMM</name>
<evidence type="ECO:0000313" key="2">
    <source>
        <dbReference type="EMBL" id="VEB36539.1"/>
    </source>
</evidence>
<sequence length="77" mass="9181">MHLNSLIEFFHRYVFPKDTHEDIYATTESTDKYLTAVLELQPVVNELIKKYNLPRQLRNSLTHSPNFYEPHKEGAYK</sequence>
<dbReference type="EMBL" id="LNXW01000013">
    <property type="protein sequence ID" value="KTC79095.1"/>
    <property type="molecule type" value="Genomic_DNA"/>
</dbReference>
<dbReference type="RefSeq" id="WP_028382097.1">
    <property type="nucleotide sequence ID" value="NZ_CAAAIT010000002.1"/>
</dbReference>
<dbReference type="STRING" id="28084.Lche_1115"/>
<organism evidence="1 3">
    <name type="scientific">Legionella cherrii</name>
    <dbReference type="NCBI Taxonomy" id="28084"/>
    <lineage>
        <taxon>Bacteria</taxon>
        <taxon>Pseudomonadati</taxon>
        <taxon>Pseudomonadota</taxon>
        <taxon>Gammaproteobacteria</taxon>
        <taxon>Legionellales</taxon>
        <taxon>Legionellaceae</taxon>
        <taxon>Legionella</taxon>
    </lineage>
</organism>
<dbReference type="PATRIC" id="fig|28084.5.peg.1212"/>
<dbReference type="Proteomes" id="UP000277577">
    <property type="component" value="Chromosome"/>
</dbReference>
<evidence type="ECO:0000313" key="3">
    <source>
        <dbReference type="Proteomes" id="UP000054921"/>
    </source>
</evidence>